<sequence>MSKYAELTSHYNEVAHANEVYWDELRQMIKRVKADFSTYLGVGSEPIMVGGRQQPAVTVGKMDEDGDLLKWSVDALPKLGNGIEFALCLGFASSAASEPGPAFTYNLTITKSPAGFLVRPVEGAGDGFIGPTFEELFEYLIKRTAEAITGSRRR</sequence>
<name>A0A085V6Q4_PSESX</name>
<proteinExistence type="predicted"/>
<reference evidence="1 2" key="1">
    <citation type="submission" date="2014-07" db="EMBL/GenBank/DDBJ databases">
        <title>Draft Genome Sequences of Environmental Pseudomonas syringae strains.</title>
        <authorList>
            <person name="Baltrus D.A."/>
            <person name="Berge O."/>
            <person name="Morris C."/>
        </authorList>
    </citation>
    <scope>NUCLEOTIDE SEQUENCE [LARGE SCALE GENOMIC DNA]</scope>
    <source>
        <strain evidence="1 2">CEB003</strain>
    </source>
</reference>
<dbReference type="AlphaFoldDB" id="A0A085V6Q4"/>
<dbReference type="Proteomes" id="UP000028643">
    <property type="component" value="Unassembled WGS sequence"/>
</dbReference>
<accession>A0A085V6Q4</accession>
<evidence type="ECO:0000313" key="1">
    <source>
        <dbReference type="EMBL" id="KFE51117.1"/>
    </source>
</evidence>
<organism evidence="1 2">
    <name type="scientific">Pseudomonas syringae</name>
    <dbReference type="NCBI Taxonomy" id="317"/>
    <lineage>
        <taxon>Bacteria</taxon>
        <taxon>Pseudomonadati</taxon>
        <taxon>Pseudomonadota</taxon>
        <taxon>Gammaproteobacteria</taxon>
        <taxon>Pseudomonadales</taxon>
        <taxon>Pseudomonadaceae</taxon>
        <taxon>Pseudomonas</taxon>
    </lineage>
</organism>
<evidence type="ECO:0000313" key="2">
    <source>
        <dbReference type="Proteomes" id="UP000028643"/>
    </source>
</evidence>
<dbReference type="RefSeq" id="WP_047575588.1">
    <property type="nucleotide sequence ID" value="NZ_JPQT01000106.1"/>
</dbReference>
<protein>
    <submittedName>
        <fullName evidence="1">Uncharacterized protein</fullName>
    </submittedName>
</protein>
<dbReference type="EMBL" id="JPQT01000106">
    <property type="protein sequence ID" value="KFE51117.1"/>
    <property type="molecule type" value="Genomic_DNA"/>
</dbReference>
<dbReference type="PATRIC" id="fig|317.174.peg.2872"/>
<gene>
    <name evidence="1" type="ORF">IV02_14005</name>
</gene>
<comment type="caution">
    <text evidence="1">The sequence shown here is derived from an EMBL/GenBank/DDBJ whole genome shotgun (WGS) entry which is preliminary data.</text>
</comment>